<evidence type="ECO:0000313" key="4">
    <source>
        <dbReference type="EMBL" id="OUJ18495.1"/>
    </source>
</evidence>
<proteinExistence type="predicted"/>
<keyword evidence="2 3" id="KW-0472">Membrane</keyword>
<dbReference type="InterPro" id="IPR036127">
    <property type="entry name" value="CcmE-like_sf"/>
</dbReference>
<evidence type="ECO:0000256" key="3">
    <source>
        <dbReference type="SAM" id="Phobius"/>
    </source>
</evidence>
<reference evidence="4 5" key="1">
    <citation type="submission" date="2016-12" db="EMBL/GenBank/DDBJ databases">
        <title>Discovery of methanogenic haloarchaea.</title>
        <authorList>
            <person name="Sorokin D.Y."/>
            <person name="Makarova K.S."/>
            <person name="Abbas B."/>
            <person name="Ferrer M."/>
            <person name="Golyshin P.N."/>
        </authorList>
    </citation>
    <scope>NUCLEOTIDE SEQUENCE [LARGE SCALE GENOMIC DNA]</scope>
    <source>
        <strain evidence="4">AMET1</strain>
    </source>
</reference>
<protein>
    <submittedName>
        <fullName evidence="4">Cytochrome c-type biogenesis protein CcmE</fullName>
    </submittedName>
</protein>
<accession>A0A1Y3GGC0</accession>
<dbReference type="GO" id="GO:0017004">
    <property type="term" value="P:cytochrome complex assembly"/>
    <property type="evidence" value="ECO:0007669"/>
    <property type="project" value="InterPro"/>
</dbReference>
<keyword evidence="3" id="KW-0812">Transmembrane</keyword>
<dbReference type="InterPro" id="IPR004329">
    <property type="entry name" value="CcmE"/>
</dbReference>
<comment type="caution">
    <text evidence="4">The sequence shown here is derived from an EMBL/GenBank/DDBJ whole genome shotgun (WGS) entry which is preliminary data.</text>
</comment>
<name>A0A1Y3GGC0_9EURY</name>
<organism evidence="4 5">
    <name type="scientific">Methanonatronarchaeum thermophilum</name>
    <dbReference type="NCBI Taxonomy" id="1927129"/>
    <lineage>
        <taxon>Archaea</taxon>
        <taxon>Methanobacteriati</taxon>
        <taxon>Methanobacteriota</taxon>
        <taxon>Methanonatronarchaeia</taxon>
        <taxon>Methanonatronarchaeales</taxon>
        <taxon>Methanonatronarchaeaceae</taxon>
        <taxon>Methanonatronarchaeum</taxon>
    </lineage>
</organism>
<keyword evidence="5" id="KW-1185">Reference proteome</keyword>
<dbReference type="GO" id="GO:0005886">
    <property type="term" value="C:plasma membrane"/>
    <property type="evidence" value="ECO:0007669"/>
    <property type="project" value="InterPro"/>
</dbReference>
<dbReference type="Gene3D" id="2.40.50.140">
    <property type="entry name" value="Nucleic acid-binding proteins"/>
    <property type="match status" value="1"/>
</dbReference>
<sequence>MKINKKYLIGIIVITIALIIGLWGAPISMDRYTDISEITENPDRYIDQSVQADGILKNDSIENTDTGRNFIITDSNTEDQLHVKGYTGSLNLQSLEGDRIIVNGILISEDTIEPKEILTPCRDTYTSTTTY</sequence>
<dbReference type="AlphaFoldDB" id="A0A1Y3GGC0"/>
<keyword evidence="3" id="KW-1133">Transmembrane helix</keyword>
<dbReference type="SUPFAM" id="SSF82093">
    <property type="entry name" value="Heme chaperone CcmE"/>
    <property type="match status" value="1"/>
</dbReference>
<evidence type="ECO:0000313" key="5">
    <source>
        <dbReference type="Proteomes" id="UP000195137"/>
    </source>
</evidence>
<dbReference type="Pfam" id="PF03100">
    <property type="entry name" value="CcmE"/>
    <property type="match status" value="1"/>
</dbReference>
<dbReference type="InterPro" id="IPR012340">
    <property type="entry name" value="NA-bd_OB-fold"/>
</dbReference>
<comment type="subcellular location">
    <subcellularLocation>
        <location evidence="1">Membrane</location>
    </subcellularLocation>
</comment>
<gene>
    <name evidence="4" type="ORF">AMET1_1414</name>
</gene>
<dbReference type="GO" id="GO:0020037">
    <property type="term" value="F:heme binding"/>
    <property type="evidence" value="ECO:0007669"/>
    <property type="project" value="InterPro"/>
</dbReference>
<dbReference type="GO" id="GO:0017003">
    <property type="term" value="P:protein-heme linkage"/>
    <property type="evidence" value="ECO:0007669"/>
    <property type="project" value="InterPro"/>
</dbReference>
<feature type="transmembrane region" description="Helical" evidence="3">
    <location>
        <begin position="7"/>
        <end position="25"/>
    </location>
</feature>
<evidence type="ECO:0000256" key="1">
    <source>
        <dbReference type="ARBA" id="ARBA00004370"/>
    </source>
</evidence>
<dbReference type="EMBL" id="MRZU01000004">
    <property type="protein sequence ID" value="OUJ18495.1"/>
    <property type="molecule type" value="Genomic_DNA"/>
</dbReference>
<evidence type="ECO:0000256" key="2">
    <source>
        <dbReference type="ARBA" id="ARBA00023136"/>
    </source>
</evidence>
<dbReference type="Proteomes" id="UP000195137">
    <property type="component" value="Unassembled WGS sequence"/>
</dbReference>
<dbReference type="RefSeq" id="WP_086637763.1">
    <property type="nucleotide sequence ID" value="NZ_MRZU01000004.1"/>
</dbReference>